<feature type="region of interest" description="Disordered" evidence="16">
    <location>
        <begin position="1241"/>
        <end position="1293"/>
    </location>
</feature>
<keyword evidence="2" id="KW-0217">Developmental protein</keyword>
<name>A0A1B6CTL6_9HEMI</name>
<dbReference type="Pfam" id="PF17817">
    <property type="entry name" value="PDZ_5"/>
    <property type="match status" value="1"/>
</dbReference>
<feature type="compositionally biased region" description="Basic and acidic residues" evidence="16">
    <location>
        <begin position="85"/>
        <end position="102"/>
    </location>
</feature>
<dbReference type="InterPro" id="IPR013761">
    <property type="entry name" value="SAM/pointed_sf"/>
</dbReference>
<feature type="region of interest" description="Disordered" evidence="16">
    <location>
        <begin position="605"/>
        <end position="643"/>
    </location>
</feature>
<keyword evidence="6" id="KW-0524">Neurogenesis</keyword>
<dbReference type="Pfam" id="PF00595">
    <property type="entry name" value="PDZ"/>
    <property type="match status" value="1"/>
</dbReference>
<dbReference type="GO" id="GO:0015629">
    <property type="term" value="C:actin cytoskeleton"/>
    <property type="evidence" value="ECO:0007669"/>
    <property type="project" value="TreeGrafter"/>
</dbReference>
<dbReference type="PROSITE" id="PS50105">
    <property type="entry name" value="SAM_DOMAIN"/>
    <property type="match status" value="1"/>
</dbReference>
<organism evidence="19">
    <name type="scientific">Clastoptera arizonana</name>
    <name type="common">Arizona spittle bug</name>
    <dbReference type="NCBI Taxonomy" id="38151"/>
    <lineage>
        <taxon>Eukaryota</taxon>
        <taxon>Metazoa</taxon>
        <taxon>Ecdysozoa</taxon>
        <taxon>Arthropoda</taxon>
        <taxon>Hexapoda</taxon>
        <taxon>Insecta</taxon>
        <taxon>Pterygota</taxon>
        <taxon>Neoptera</taxon>
        <taxon>Paraneoptera</taxon>
        <taxon>Hemiptera</taxon>
        <taxon>Auchenorrhyncha</taxon>
        <taxon>Cercopoidea</taxon>
        <taxon>Clastopteridae</taxon>
        <taxon>Clastoptera</taxon>
    </lineage>
</organism>
<dbReference type="GO" id="GO:0014069">
    <property type="term" value="C:postsynaptic density"/>
    <property type="evidence" value="ECO:0007669"/>
    <property type="project" value="TreeGrafter"/>
</dbReference>
<dbReference type="Pfam" id="PF07647">
    <property type="entry name" value="SAM_2"/>
    <property type="match status" value="1"/>
</dbReference>
<dbReference type="InterPro" id="IPR001660">
    <property type="entry name" value="SAM"/>
</dbReference>
<evidence type="ECO:0000256" key="12">
    <source>
        <dbReference type="ARBA" id="ARBA00067399"/>
    </source>
</evidence>
<feature type="compositionally biased region" description="Polar residues" evidence="16">
    <location>
        <begin position="169"/>
        <end position="184"/>
    </location>
</feature>
<feature type="domain" description="SAM" evidence="17">
    <location>
        <begin position="1311"/>
        <end position="1355"/>
    </location>
</feature>
<evidence type="ECO:0000256" key="2">
    <source>
        <dbReference type="ARBA" id="ARBA00022473"/>
    </source>
</evidence>
<feature type="compositionally biased region" description="Low complexity" evidence="16">
    <location>
        <begin position="1249"/>
        <end position="1278"/>
    </location>
</feature>
<feature type="compositionally biased region" description="Basic and acidic residues" evidence="16">
    <location>
        <begin position="1061"/>
        <end position="1088"/>
    </location>
</feature>
<evidence type="ECO:0000256" key="11">
    <source>
        <dbReference type="ARBA" id="ARBA00034103"/>
    </source>
</evidence>
<dbReference type="CDD" id="cd09512">
    <property type="entry name" value="SAM_Neurabin-like"/>
    <property type="match status" value="1"/>
</dbReference>
<feature type="region of interest" description="Disordered" evidence="16">
    <location>
        <begin position="1373"/>
        <end position="1406"/>
    </location>
</feature>
<dbReference type="GO" id="GO:0007015">
    <property type="term" value="P:actin filament organization"/>
    <property type="evidence" value="ECO:0007669"/>
    <property type="project" value="TreeGrafter"/>
</dbReference>
<dbReference type="GO" id="GO:0019722">
    <property type="term" value="P:calcium-mediated signaling"/>
    <property type="evidence" value="ECO:0007669"/>
    <property type="project" value="TreeGrafter"/>
</dbReference>
<feature type="region of interest" description="Disordered" evidence="16">
    <location>
        <begin position="1050"/>
        <end position="1139"/>
    </location>
</feature>
<dbReference type="SUPFAM" id="SSF47769">
    <property type="entry name" value="SAM/Pointed domain"/>
    <property type="match status" value="1"/>
</dbReference>
<evidence type="ECO:0000256" key="8">
    <source>
        <dbReference type="ARBA" id="ARBA00023054"/>
    </source>
</evidence>
<evidence type="ECO:0000256" key="10">
    <source>
        <dbReference type="ARBA" id="ARBA00023212"/>
    </source>
</evidence>
<dbReference type="CDD" id="cd06790">
    <property type="entry name" value="PDZ_neurabin-like"/>
    <property type="match status" value="1"/>
</dbReference>
<feature type="compositionally biased region" description="Low complexity" evidence="16">
    <location>
        <begin position="1117"/>
        <end position="1131"/>
    </location>
</feature>
<keyword evidence="8" id="KW-0175">Coiled coil</keyword>
<reference evidence="19" key="1">
    <citation type="submission" date="2015-12" db="EMBL/GenBank/DDBJ databases">
        <title>De novo transcriptome assembly of four potential Pierce s Disease insect vectors from Arizona vineyards.</title>
        <authorList>
            <person name="Tassone E.E."/>
        </authorList>
    </citation>
    <scope>NUCLEOTIDE SEQUENCE</scope>
</reference>
<dbReference type="GO" id="GO:0051015">
    <property type="term" value="F:actin filament binding"/>
    <property type="evidence" value="ECO:0007669"/>
    <property type="project" value="TreeGrafter"/>
</dbReference>
<dbReference type="FunFam" id="1.10.150.50:FF:000008">
    <property type="entry name" value="Neurabin-1 isoform 1-like protein"/>
    <property type="match status" value="1"/>
</dbReference>
<keyword evidence="10" id="KW-0206">Cytoskeleton</keyword>
<dbReference type="PANTHER" id="PTHR16154">
    <property type="entry name" value="NEURABIN"/>
    <property type="match status" value="1"/>
</dbReference>
<dbReference type="SMART" id="SM00454">
    <property type="entry name" value="SAM"/>
    <property type="match status" value="1"/>
</dbReference>
<dbReference type="PROSITE" id="PS50106">
    <property type="entry name" value="PDZ"/>
    <property type="match status" value="1"/>
</dbReference>
<evidence type="ECO:0000256" key="15">
    <source>
        <dbReference type="ARBA" id="ARBA00082439"/>
    </source>
</evidence>
<evidence type="ECO:0000256" key="16">
    <source>
        <dbReference type="SAM" id="MobiDB-lite"/>
    </source>
</evidence>
<dbReference type="InterPro" id="IPR036034">
    <property type="entry name" value="PDZ_sf"/>
</dbReference>
<keyword evidence="9" id="KW-0009">Actin-binding</keyword>
<evidence type="ECO:0000256" key="4">
    <source>
        <dbReference type="ARBA" id="ARBA00022553"/>
    </source>
</evidence>
<dbReference type="Gene3D" id="1.10.150.50">
    <property type="entry name" value="Transcription Factor, Ets-1"/>
    <property type="match status" value="1"/>
</dbReference>
<sequence length="1406" mass="155778">MEDKKTGSSGRQVGSKVSQIANIFQAMTPVKGGEGDVLLMTPADTLVKSPDGGPLAVTVVRTESHVARFNNARALFEKLGSGEDSRIKVGLGDKPKPSDLRSRSSSTNSSVGGESPVRNTRDPSPAQVSKTTNGLKINGTNESLEENSSSNNESIYTKSSLLKNREKPSSINSIGNKNYESNSPVKAPSRIELTSVLRPVVNGIPSEKPAKPEKPERKLNSRELIEKQKNWTSHFSKSRTSTGSTHTIPVSPSQQKLLPTTTEDNGRGLDGDNEKRLREEESTDIESHDLKRHKMVSSVQLMLQTEREQSALQHASTIFTSPPKLPMSPPVSPTKANYNFTNKDDSMQEKDGVYHFTPVAVTPVLKEQHKCDLNTSSEQEDEEEVLLKKLCELSLTKPIKFNLGDSTELKTTAATMCSSSVSEEDSGFVSSETAPNKELDSGLLDSFAGLSDSMGLTDSRDRLLEGGLHDVPDVQFADEDCSSEEDGKAKENKQEKSSLSSQIPVPDTMTQDEADNLLSSRILAKRSRSHEALLSDEEAQEVVRLLSPTPDPEKNKDEPDWLQDVLNAGIDKGMFQKELKQEDSVISSAAIGSTATMEDSVVSSQFGSVSGSESGLLGSVNSLDDLDSSRDKDEDETDDYRGFVPEPTKEVYEESGVHYYEDGHFWMEVPGLPECDVDEDTNISVKSNTKVTFSCGPIKVFSTFSMTEYDRRNEDVDPVAASAEYELEKRVEKLDMIAVDLLKGPEGLGLSIIGMGVGADAGLEKLGIFVKTITENGAAARDGRIQVNDQIIEVDGKSLVGVTQAYAASVLRNTCGPVKFLIGREKDPHNSEVAQLIRQSLQADKEREEQRRQLDRSRNQFLEDETQSINSGGGDDMRSSEDVSVEALRQLLQELEELEEIGASKEEVLEKLRQSGMKLKEVERSLSVSKKEVCTYQDMLEQSQGQHIVLEKKYYKAKRLLREFQQRETDLLHREEFYMQLLQEKDTEYNALVKALKDRVIQVEQELLETQRKAGLPVHLPHDYNNLRMSTPQLTRRPTAVQPLLQQLGAEISEAEDSPEEGDKTATVERKMPVKEELDRAVPQHELLDVSASKSKAELAGRGGLAGRQLPTGKKSGGLSNSSSDYGLDDSCQGSDDEERKKNYIEYVEREDHLNTTVQQQYMHQHNSDPWHPFHAAQLAGPPPSLAEQLKQVLAERERRTSEMNANNVSQSLVDEIRQAVNEANAKVKKPCIPQTLGTQFSWQQHTQSSPSSSGSVSPGVVTADPSPSKLGSSDSSDIWCPPQPSDLNSSIHSEKKSSAHIWHTAPVTDWSKEQVCQWLLALGLEQHIPRFLEQQVTGTTLLGLESKDLKTLGIAGEDKTRLKRKLKELRVQVEKERRQHDKERKEKERLQKKAEKLAEKASKRK</sequence>
<feature type="compositionally biased region" description="Low complexity" evidence="16">
    <location>
        <begin position="103"/>
        <end position="115"/>
    </location>
</feature>
<protein>
    <recommendedName>
        <fullName evidence="12">Neurabin-1</fullName>
    </recommendedName>
    <alternativeName>
        <fullName evidence="14">Neurabin-I</fullName>
    </alternativeName>
    <alternativeName>
        <fullName evidence="13">Neural tissue-specific F-actin-binding protein I</fullName>
    </alternativeName>
    <alternativeName>
        <fullName evidence="15">Protein phosphatase 1 regulatory subunit 9A</fullName>
    </alternativeName>
</protein>
<evidence type="ECO:0000256" key="13">
    <source>
        <dbReference type="ARBA" id="ARBA00076637"/>
    </source>
</evidence>
<dbReference type="FunFam" id="2.30.42.10:FF:000010">
    <property type="entry name" value="Neurabin-1 isoform 1"/>
    <property type="match status" value="1"/>
</dbReference>
<feature type="compositionally biased region" description="Basic and acidic residues" evidence="16">
    <location>
        <begin position="208"/>
        <end position="229"/>
    </location>
</feature>
<evidence type="ECO:0000313" key="19">
    <source>
        <dbReference type="EMBL" id="JAS16764.1"/>
    </source>
</evidence>
<feature type="region of interest" description="Disordered" evidence="16">
    <location>
        <begin position="530"/>
        <end position="559"/>
    </location>
</feature>
<feature type="region of interest" description="Disordered" evidence="16">
    <location>
        <begin position="416"/>
        <end position="445"/>
    </location>
</feature>
<evidence type="ECO:0000256" key="3">
    <source>
        <dbReference type="ARBA" id="ARBA00022490"/>
    </source>
</evidence>
<feature type="compositionally biased region" description="Polar residues" evidence="16">
    <location>
        <begin position="126"/>
        <end position="140"/>
    </location>
</feature>
<dbReference type="PANTHER" id="PTHR16154:SF6">
    <property type="entry name" value="SPINOPHILIN, ISOFORM J"/>
    <property type="match status" value="1"/>
</dbReference>
<feature type="compositionally biased region" description="Basic and acidic residues" evidence="16">
    <location>
        <begin position="843"/>
        <end position="858"/>
    </location>
</feature>
<evidence type="ECO:0000256" key="9">
    <source>
        <dbReference type="ARBA" id="ARBA00023203"/>
    </source>
</evidence>
<dbReference type="InterPro" id="IPR040645">
    <property type="entry name" value="Neurabin-1/2_PDZ"/>
</dbReference>
<keyword evidence="4" id="KW-0597">Phosphoprotein</keyword>
<feature type="compositionally biased region" description="Polar residues" evidence="16">
    <location>
        <begin position="230"/>
        <end position="263"/>
    </location>
</feature>
<dbReference type="SUPFAM" id="SSF50156">
    <property type="entry name" value="PDZ domain-like"/>
    <property type="match status" value="1"/>
</dbReference>
<dbReference type="EMBL" id="GEDC01020534">
    <property type="protein sequence ID" value="JAS16764.1"/>
    <property type="molecule type" value="Transcribed_RNA"/>
</dbReference>
<dbReference type="GO" id="GO:0031175">
    <property type="term" value="P:neuron projection development"/>
    <property type="evidence" value="ECO:0007669"/>
    <property type="project" value="TreeGrafter"/>
</dbReference>
<keyword evidence="7" id="KW-0770">Synapse</keyword>
<feature type="compositionally biased region" description="Pro residues" evidence="16">
    <location>
        <begin position="323"/>
        <end position="332"/>
    </location>
</feature>
<keyword evidence="3" id="KW-0963">Cytoplasm</keyword>
<comment type="subcellular location">
    <subcellularLocation>
        <location evidence="1">Cytoplasm</location>
        <location evidence="1">Cytoskeleton</location>
    </subcellularLocation>
    <subcellularLocation>
        <location evidence="11">Synapse</location>
    </subcellularLocation>
</comment>
<gene>
    <name evidence="19" type="ORF">g.30141</name>
</gene>
<feature type="compositionally biased region" description="Basic and acidic residues" evidence="16">
    <location>
        <begin position="264"/>
        <end position="289"/>
    </location>
</feature>
<evidence type="ECO:0000256" key="14">
    <source>
        <dbReference type="ARBA" id="ARBA00077125"/>
    </source>
</evidence>
<dbReference type="SMART" id="SM00228">
    <property type="entry name" value="PDZ"/>
    <property type="match status" value="1"/>
</dbReference>
<dbReference type="GO" id="GO:0005737">
    <property type="term" value="C:cytoplasm"/>
    <property type="evidence" value="ECO:0007669"/>
    <property type="project" value="TreeGrafter"/>
</dbReference>
<evidence type="ECO:0000256" key="6">
    <source>
        <dbReference type="ARBA" id="ARBA00022902"/>
    </source>
</evidence>
<evidence type="ECO:0000259" key="18">
    <source>
        <dbReference type="PROSITE" id="PS50106"/>
    </source>
</evidence>
<feature type="compositionally biased region" description="Polar residues" evidence="16">
    <location>
        <begin position="497"/>
        <end position="509"/>
    </location>
</feature>
<feature type="region of interest" description="Disordered" evidence="16">
    <location>
        <begin position="318"/>
        <end position="346"/>
    </location>
</feature>
<feature type="domain" description="PDZ" evidence="18">
    <location>
        <begin position="738"/>
        <end position="826"/>
    </location>
</feature>
<evidence type="ECO:0000256" key="7">
    <source>
        <dbReference type="ARBA" id="ARBA00023018"/>
    </source>
</evidence>
<dbReference type="InterPro" id="IPR001478">
    <property type="entry name" value="PDZ"/>
</dbReference>
<dbReference type="GO" id="GO:0030425">
    <property type="term" value="C:dendrite"/>
    <property type="evidence" value="ECO:0007669"/>
    <property type="project" value="TreeGrafter"/>
</dbReference>
<evidence type="ECO:0000259" key="17">
    <source>
        <dbReference type="PROSITE" id="PS50105"/>
    </source>
</evidence>
<evidence type="ECO:0000256" key="1">
    <source>
        <dbReference type="ARBA" id="ARBA00004245"/>
    </source>
</evidence>
<feature type="compositionally biased region" description="Low complexity" evidence="16">
    <location>
        <begin position="605"/>
        <end position="623"/>
    </location>
</feature>
<keyword evidence="5" id="KW-0221">Differentiation</keyword>
<proteinExistence type="predicted"/>
<dbReference type="Gene3D" id="2.30.42.10">
    <property type="match status" value="1"/>
</dbReference>
<feature type="region of interest" description="Disordered" evidence="16">
    <location>
        <begin position="841"/>
        <end position="880"/>
    </location>
</feature>
<feature type="region of interest" description="Disordered" evidence="16">
    <location>
        <begin position="85"/>
        <end position="291"/>
    </location>
</feature>
<feature type="compositionally biased region" description="Basic and acidic residues" evidence="16">
    <location>
        <begin position="485"/>
        <end position="496"/>
    </location>
</feature>
<dbReference type="InterPro" id="IPR043446">
    <property type="entry name" value="Neurabin-like"/>
</dbReference>
<accession>A0A1B6CTL6</accession>
<evidence type="ECO:0000256" key="5">
    <source>
        <dbReference type="ARBA" id="ARBA00022782"/>
    </source>
</evidence>
<feature type="region of interest" description="Disordered" evidence="16">
    <location>
        <begin position="467"/>
        <end position="511"/>
    </location>
</feature>